<keyword evidence="3" id="KW-1185">Reference proteome</keyword>
<dbReference type="EMBL" id="BMJJ01000002">
    <property type="protein sequence ID" value="GGD07696.1"/>
    <property type="molecule type" value="Genomic_DNA"/>
</dbReference>
<reference evidence="2" key="2">
    <citation type="submission" date="2020-09" db="EMBL/GenBank/DDBJ databases">
        <authorList>
            <person name="Sun Q."/>
            <person name="Zhou Y."/>
        </authorList>
    </citation>
    <scope>NUCLEOTIDE SEQUENCE</scope>
    <source>
        <strain evidence="2">CGMCC 1.15493</strain>
    </source>
</reference>
<reference evidence="2" key="1">
    <citation type="journal article" date="2014" name="Int. J. Syst. Evol. Microbiol.">
        <title>Complete genome sequence of Corynebacterium casei LMG S-19264T (=DSM 44701T), isolated from a smear-ripened cheese.</title>
        <authorList>
            <consortium name="US DOE Joint Genome Institute (JGI-PGF)"/>
            <person name="Walter F."/>
            <person name="Albersmeier A."/>
            <person name="Kalinowski J."/>
            <person name="Ruckert C."/>
        </authorList>
    </citation>
    <scope>NUCLEOTIDE SEQUENCE</scope>
    <source>
        <strain evidence="2">CGMCC 1.15493</strain>
    </source>
</reference>
<protein>
    <recommendedName>
        <fullName evidence="1">TY-Chap N-terminal domain-containing protein</fullName>
    </recommendedName>
</protein>
<feature type="domain" description="TY-Chap N-terminal" evidence="1">
    <location>
        <begin position="226"/>
        <end position="328"/>
    </location>
</feature>
<evidence type="ECO:0000313" key="3">
    <source>
        <dbReference type="Proteomes" id="UP000613160"/>
    </source>
</evidence>
<comment type="caution">
    <text evidence="2">The sequence shown here is derived from an EMBL/GenBank/DDBJ whole genome shotgun (WGS) entry which is preliminary data.</text>
</comment>
<dbReference type="InterPro" id="IPR054344">
    <property type="entry name" value="TY-Chap_N"/>
</dbReference>
<evidence type="ECO:0000313" key="2">
    <source>
        <dbReference type="EMBL" id="GGD07696.1"/>
    </source>
</evidence>
<organism evidence="2 3">
    <name type="scientific">Aureimonas glaciei</name>
    <dbReference type="NCBI Taxonomy" id="1776957"/>
    <lineage>
        <taxon>Bacteria</taxon>
        <taxon>Pseudomonadati</taxon>
        <taxon>Pseudomonadota</taxon>
        <taxon>Alphaproteobacteria</taxon>
        <taxon>Hyphomicrobiales</taxon>
        <taxon>Aurantimonadaceae</taxon>
        <taxon>Aureimonas</taxon>
    </lineage>
</organism>
<gene>
    <name evidence="2" type="ORF">GCM10011335_08230</name>
</gene>
<evidence type="ECO:0000259" key="1">
    <source>
        <dbReference type="Pfam" id="PF22552"/>
    </source>
</evidence>
<proteinExistence type="predicted"/>
<name>A0A917D7J6_9HYPH</name>
<dbReference type="RefSeq" id="WP_244639825.1">
    <property type="nucleotide sequence ID" value="NZ_BMJJ01000002.1"/>
</dbReference>
<accession>A0A917D7J6</accession>
<dbReference type="Proteomes" id="UP000613160">
    <property type="component" value="Unassembled WGS sequence"/>
</dbReference>
<dbReference type="Pfam" id="PF22552">
    <property type="entry name" value="TY-Chap3"/>
    <property type="match status" value="1"/>
</dbReference>
<dbReference type="AlphaFoldDB" id="A0A917D7J6"/>
<sequence>MHFSPTPSFFPVLCRWLWLLVLLAVDVAPARAQAPPFSDGFDEPALVGRVAAALENITRRIRPGQIGYATLWDGNFYVQCRRLADRKFGCEAAGPAMQPSLARVLTEERRGRMASSGWVVDPRFGNYVRTFAAETPVSVLAADLLAVIARSYGGDLSRIETETEWIADTPCPPRNGYSQNLAGRVSDAPSMRATAVHDCFFTPEPPAPEARSAGELSALYGAEVAAEIQRLRVNSARRVYAVFSAGIGYVQCMPESPEALYCEAQSAESWPALSALLTPERVALLHQAGFEDPGYAPNYARRYRFDEFDDGALAAIILTLLHDVYGYTGAEALEISTEQ</sequence>